<evidence type="ECO:0000313" key="2">
    <source>
        <dbReference type="EMBL" id="QJA57614.1"/>
    </source>
</evidence>
<evidence type="ECO:0000256" key="1">
    <source>
        <dbReference type="SAM" id="Coils"/>
    </source>
</evidence>
<dbReference type="EMBL" id="MT144099">
    <property type="protein sequence ID" value="QJH93379.1"/>
    <property type="molecule type" value="Genomic_DNA"/>
</dbReference>
<protein>
    <submittedName>
        <fullName evidence="3">Uncharacterized protein</fullName>
    </submittedName>
</protein>
<dbReference type="EMBL" id="MT141283">
    <property type="protein sequence ID" value="QJA57614.1"/>
    <property type="molecule type" value="Genomic_DNA"/>
</dbReference>
<reference evidence="3" key="1">
    <citation type="submission" date="2020-03" db="EMBL/GenBank/DDBJ databases">
        <title>The deep terrestrial virosphere.</title>
        <authorList>
            <person name="Holmfeldt K."/>
            <person name="Nilsson E."/>
            <person name="Simone D."/>
            <person name="Lopez-Fernandez M."/>
            <person name="Wu X."/>
            <person name="de Brujin I."/>
            <person name="Lundin D."/>
            <person name="Andersson A."/>
            <person name="Bertilsson S."/>
            <person name="Dopson M."/>
        </authorList>
    </citation>
    <scope>NUCLEOTIDE SEQUENCE</scope>
    <source>
        <strain evidence="3">MM415A01066</strain>
        <strain evidence="2">MM415B01616</strain>
        <strain evidence="4">TM448A01097</strain>
    </source>
</reference>
<organism evidence="3">
    <name type="scientific">viral metagenome</name>
    <dbReference type="NCBI Taxonomy" id="1070528"/>
    <lineage>
        <taxon>unclassified sequences</taxon>
        <taxon>metagenomes</taxon>
        <taxon>organismal metagenomes</taxon>
    </lineage>
</organism>
<sequence>MSNLATIVKESGLDSTKAQVLLDKFNDYFKIAAEWEKKAKTIVVTNESQTADMKMARTGRLFLREKRIAIEKTRKVLKEDALREGKAIDGIANILKALIVPIESYLERQEKFVELKQAEKEARKRAAEERIAEEQRLIDERKDAEERERIRKENEILRKQIEERNRELRAKEQERIALERKLDTKEKEAVVLEQKLQATTHIEVSTAQTGMITCPFCNKSFYPRGDGGDFD</sequence>
<name>A0A6M3K9R8_9ZZZZ</name>
<evidence type="ECO:0000313" key="4">
    <source>
        <dbReference type="EMBL" id="QJH93379.1"/>
    </source>
</evidence>
<dbReference type="EMBL" id="MT142339">
    <property type="protein sequence ID" value="QJA78486.1"/>
    <property type="molecule type" value="Genomic_DNA"/>
</dbReference>
<proteinExistence type="predicted"/>
<feature type="coiled-coil region" evidence="1">
    <location>
        <begin position="115"/>
        <end position="195"/>
    </location>
</feature>
<evidence type="ECO:0000313" key="3">
    <source>
        <dbReference type="EMBL" id="QJA78486.1"/>
    </source>
</evidence>
<keyword evidence="1" id="KW-0175">Coiled coil</keyword>
<gene>
    <name evidence="3" type="ORF">MM415A01066_0001</name>
    <name evidence="2" type="ORF">MM415B01616_0013</name>
    <name evidence="4" type="ORF">TM448A01097_0012</name>
</gene>
<accession>A0A6M3K9R8</accession>
<dbReference type="AlphaFoldDB" id="A0A6M3K9R8"/>